<feature type="transmembrane region" description="Helical" evidence="1">
    <location>
        <begin position="58"/>
        <end position="80"/>
    </location>
</feature>
<gene>
    <name evidence="3" type="primary">LOC120275110</name>
</gene>
<dbReference type="RefSeq" id="XP_039137540.1">
    <property type="nucleotide sequence ID" value="XM_039281606.1"/>
</dbReference>
<keyword evidence="1" id="KW-0812">Transmembrane</keyword>
<organism evidence="2 3">
    <name type="scientific">Dioscorea cayennensis subsp. rotundata</name>
    <name type="common">White Guinea yam</name>
    <name type="synonym">Dioscorea rotundata</name>
    <dbReference type="NCBI Taxonomy" id="55577"/>
    <lineage>
        <taxon>Eukaryota</taxon>
        <taxon>Viridiplantae</taxon>
        <taxon>Streptophyta</taxon>
        <taxon>Embryophyta</taxon>
        <taxon>Tracheophyta</taxon>
        <taxon>Spermatophyta</taxon>
        <taxon>Magnoliopsida</taxon>
        <taxon>Liliopsida</taxon>
        <taxon>Dioscoreales</taxon>
        <taxon>Dioscoreaceae</taxon>
        <taxon>Dioscorea</taxon>
    </lineage>
</organism>
<protein>
    <submittedName>
        <fullName evidence="3">Uncharacterized protein LOC120275110</fullName>
    </submittedName>
</protein>
<keyword evidence="2" id="KW-1185">Reference proteome</keyword>
<accession>A0AB40CFS7</accession>
<keyword evidence="1" id="KW-1133">Transmembrane helix</keyword>
<evidence type="ECO:0000256" key="1">
    <source>
        <dbReference type="SAM" id="Phobius"/>
    </source>
</evidence>
<evidence type="ECO:0000313" key="2">
    <source>
        <dbReference type="Proteomes" id="UP001515500"/>
    </source>
</evidence>
<reference evidence="3" key="1">
    <citation type="submission" date="2025-08" db="UniProtKB">
        <authorList>
            <consortium name="RefSeq"/>
        </authorList>
    </citation>
    <scope>IDENTIFICATION</scope>
</reference>
<feature type="transmembrane region" description="Helical" evidence="1">
    <location>
        <begin position="30"/>
        <end position="51"/>
    </location>
</feature>
<dbReference type="Proteomes" id="UP001515500">
    <property type="component" value="Chromosome 14"/>
</dbReference>
<dbReference type="AlphaFoldDB" id="A0AB40CFS7"/>
<proteinExistence type="predicted"/>
<sequence>MAEPSPNNLSSANAVFLGALASGVNGPTWFVLKIIFLMLGVTLTAMLALAFSSSDFIIVGHVALLVIIGALLFVLLNGFLAETGLVTVEQQMEEMGISKTNHIDKDKKSL</sequence>
<evidence type="ECO:0000313" key="3">
    <source>
        <dbReference type="RefSeq" id="XP_039137540.1"/>
    </source>
</evidence>
<dbReference type="GeneID" id="120275110"/>
<keyword evidence="1" id="KW-0472">Membrane</keyword>
<name>A0AB40CFS7_DIOCR</name>